<evidence type="ECO:0000256" key="1">
    <source>
        <dbReference type="SAM" id="MobiDB-lite"/>
    </source>
</evidence>
<sequence length="422" mass="47714">MIEKCVGDLFNIPTVAQLKCSLHKNTVMIGLKHFHEFLKNEHDPECGKEYPRKFNVKKELGKHSDSIRINGEIYFSMSALIRYMFHHSNEYNVCRSTVNDIIMGLRVPNSDFEVSDDEMKIDDSAEMKYEDSICTSDSGPIDIQPKDQQEQAGRKTVMKKKTKPRKITQDDIPDEDSFDFISDIVDDDSDYDFPVELPNSLSAFQNGYKNESIEFQNGEIEKLSNEESSEGQNENFVSLNGVRDESFTDGEPTEEKNEVRNFSSLSETADSNDAIPNRFNMDSEYQYVLETGEVPRDQYDAYDQFALLLPMGMPLGMSGFMPPNILMNNGQNVSLDLTPGKEDKKTESSQSKPNFSASSSSADGKKESSLKRPLDQEESFRAKSLKQENSGDIPNGILPNLAFLNHINMMNNFAFSVSSQNN</sequence>
<proteinExistence type="predicted"/>
<dbReference type="AlphaFoldDB" id="A0A8B6H0I1"/>
<evidence type="ECO:0000313" key="3">
    <source>
        <dbReference type="Proteomes" id="UP000596742"/>
    </source>
</evidence>
<feature type="compositionally biased region" description="Basic and acidic residues" evidence="1">
    <location>
        <begin position="144"/>
        <end position="153"/>
    </location>
</feature>
<accession>A0A8B6H0I1</accession>
<feature type="compositionally biased region" description="Low complexity" evidence="1">
    <location>
        <begin position="348"/>
        <end position="362"/>
    </location>
</feature>
<dbReference type="OrthoDB" id="6077919at2759"/>
<evidence type="ECO:0000313" key="2">
    <source>
        <dbReference type="EMBL" id="VDI72080.1"/>
    </source>
</evidence>
<feature type="compositionally biased region" description="Basic residues" evidence="1">
    <location>
        <begin position="156"/>
        <end position="166"/>
    </location>
</feature>
<organism evidence="2 3">
    <name type="scientific">Mytilus galloprovincialis</name>
    <name type="common">Mediterranean mussel</name>
    <dbReference type="NCBI Taxonomy" id="29158"/>
    <lineage>
        <taxon>Eukaryota</taxon>
        <taxon>Metazoa</taxon>
        <taxon>Spiralia</taxon>
        <taxon>Lophotrochozoa</taxon>
        <taxon>Mollusca</taxon>
        <taxon>Bivalvia</taxon>
        <taxon>Autobranchia</taxon>
        <taxon>Pteriomorphia</taxon>
        <taxon>Mytilida</taxon>
        <taxon>Mytiloidea</taxon>
        <taxon>Mytilidae</taxon>
        <taxon>Mytilinae</taxon>
        <taxon>Mytilus</taxon>
    </lineage>
</organism>
<feature type="region of interest" description="Disordered" evidence="1">
    <location>
        <begin position="331"/>
        <end position="391"/>
    </location>
</feature>
<dbReference type="EMBL" id="UYJE01009288">
    <property type="protein sequence ID" value="VDI72080.1"/>
    <property type="molecule type" value="Genomic_DNA"/>
</dbReference>
<comment type="caution">
    <text evidence="2">The sequence shown here is derived from an EMBL/GenBank/DDBJ whole genome shotgun (WGS) entry which is preliminary data.</text>
</comment>
<keyword evidence="3" id="KW-1185">Reference proteome</keyword>
<feature type="region of interest" description="Disordered" evidence="1">
    <location>
        <begin position="223"/>
        <end position="260"/>
    </location>
</feature>
<reference evidence="2" key="1">
    <citation type="submission" date="2018-11" db="EMBL/GenBank/DDBJ databases">
        <authorList>
            <person name="Alioto T."/>
            <person name="Alioto T."/>
        </authorList>
    </citation>
    <scope>NUCLEOTIDE SEQUENCE</scope>
</reference>
<feature type="compositionally biased region" description="Basic and acidic residues" evidence="1">
    <location>
        <begin position="363"/>
        <end position="381"/>
    </location>
</feature>
<feature type="region of interest" description="Disordered" evidence="1">
    <location>
        <begin position="132"/>
        <end position="174"/>
    </location>
</feature>
<dbReference type="Proteomes" id="UP000596742">
    <property type="component" value="Unassembled WGS sequence"/>
</dbReference>
<gene>
    <name evidence="2" type="ORF">MGAL_10B020427</name>
</gene>
<name>A0A8B6H0I1_MYTGA</name>
<protein>
    <submittedName>
        <fullName evidence="2">Uncharacterized protein</fullName>
    </submittedName>
</protein>